<dbReference type="GO" id="GO:0015293">
    <property type="term" value="F:symporter activity"/>
    <property type="evidence" value="ECO:0007669"/>
    <property type="project" value="UniProtKB-KW"/>
</dbReference>
<dbReference type="InterPro" id="IPR011701">
    <property type="entry name" value="MFS"/>
</dbReference>
<evidence type="ECO:0000313" key="8">
    <source>
        <dbReference type="Proteomes" id="UP000509301"/>
    </source>
</evidence>
<evidence type="ECO:0000256" key="4">
    <source>
        <dbReference type="ARBA" id="ARBA00022847"/>
    </source>
</evidence>
<reference evidence="7 8" key="1">
    <citation type="submission" date="2020-02" db="EMBL/GenBank/DDBJ databases">
        <title>Comparative genome analysis reveals the metabolism and evolution of the thermophilic archaeal genus Metallosphaera.</title>
        <authorList>
            <person name="Jiang C."/>
        </authorList>
    </citation>
    <scope>NUCLEOTIDE SEQUENCE [LARGE SCALE GENOMIC DNA]</scope>
    <source>
        <strain evidence="7 8">Ric-A</strain>
    </source>
</reference>
<gene>
    <name evidence="7" type="ORF">GWK48_06430</name>
</gene>
<feature type="transmembrane region" description="Helical" evidence="5">
    <location>
        <begin position="184"/>
        <end position="205"/>
    </location>
</feature>
<evidence type="ECO:0000256" key="5">
    <source>
        <dbReference type="SAM" id="Phobius"/>
    </source>
</evidence>
<dbReference type="Pfam" id="PF07690">
    <property type="entry name" value="MFS_1"/>
    <property type="match status" value="1"/>
</dbReference>
<dbReference type="PANTHER" id="PTHR43528">
    <property type="entry name" value="ALPHA-KETOGLUTARATE PERMEASE"/>
    <property type="match status" value="1"/>
</dbReference>
<dbReference type="GO" id="GO:0005886">
    <property type="term" value="C:plasma membrane"/>
    <property type="evidence" value="ECO:0007669"/>
    <property type="project" value="UniProtKB-SubCell"/>
</dbReference>
<accession>A0A6N0NZT7</accession>
<dbReference type="Proteomes" id="UP000509301">
    <property type="component" value="Chromosome"/>
</dbReference>
<feature type="transmembrane region" description="Helical" evidence="5">
    <location>
        <begin position="372"/>
        <end position="395"/>
    </location>
</feature>
<keyword evidence="3" id="KW-1003">Cell membrane</keyword>
<evidence type="ECO:0000313" key="7">
    <source>
        <dbReference type="EMBL" id="QKR01039.1"/>
    </source>
</evidence>
<keyword evidence="2" id="KW-0813">Transport</keyword>
<keyword evidence="8" id="KW-1185">Reference proteome</keyword>
<feature type="transmembrane region" description="Helical" evidence="5">
    <location>
        <begin position="113"/>
        <end position="139"/>
    </location>
</feature>
<feature type="transmembrane region" description="Helical" evidence="5">
    <location>
        <begin position="401"/>
        <end position="421"/>
    </location>
</feature>
<organism evidence="7 8">
    <name type="scientific">Metallosphaera tengchongensis</name>
    <dbReference type="NCBI Taxonomy" id="1532350"/>
    <lineage>
        <taxon>Archaea</taxon>
        <taxon>Thermoproteota</taxon>
        <taxon>Thermoprotei</taxon>
        <taxon>Sulfolobales</taxon>
        <taxon>Sulfolobaceae</taxon>
        <taxon>Metallosphaera</taxon>
    </lineage>
</organism>
<dbReference type="EMBL" id="CP049074">
    <property type="protein sequence ID" value="QKR01039.1"/>
    <property type="molecule type" value="Genomic_DNA"/>
</dbReference>
<keyword evidence="4" id="KW-0769">Symport</keyword>
<protein>
    <submittedName>
        <fullName evidence="7">Sugar porter family MFS transporter</fullName>
    </submittedName>
</protein>
<evidence type="ECO:0000256" key="3">
    <source>
        <dbReference type="ARBA" id="ARBA00022475"/>
    </source>
</evidence>
<dbReference type="PANTHER" id="PTHR43528:SF1">
    <property type="entry name" value="ALPHA-KETOGLUTARATE PERMEASE"/>
    <property type="match status" value="1"/>
</dbReference>
<evidence type="ECO:0000256" key="2">
    <source>
        <dbReference type="ARBA" id="ARBA00022448"/>
    </source>
</evidence>
<feature type="transmembrane region" description="Helical" evidence="5">
    <location>
        <begin position="20"/>
        <end position="42"/>
    </location>
</feature>
<evidence type="ECO:0000259" key="6">
    <source>
        <dbReference type="PROSITE" id="PS50850"/>
    </source>
</evidence>
<feature type="transmembrane region" description="Helical" evidence="5">
    <location>
        <begin position="81"/>
        <end position="101"/>
    </location>
</feature>
<sequence length="444" mass="49020">MYMQIPDKVDKVAWSRTHSLLLASLALGFFMWGTISTIAPLLYPSVNYLFFILAPIIATLTGNIVFPLLSDRIYGRKKTFMITMGMYGIGSLMIASLAVFSQLTGTPLTYTPVLYLLTIGIVLGVLGVEGEVPVMLSYAAEMMPLRRRDQVLVLAPNFDNVGAMVASAVVLVTSAVADSAVIDLLALSITALVGLAFLIIVRLKLPESVRWLLEKGRVENAEKEVTKLGNKIQELNENKSVRPLNLLSRYWFLVAIAISQYLTYGLMAFYIGDFYFPNLENLIVFVANVGASVAGFIAAMAINKIKSRKFSLFSFMGGTITILGILATINIISKNMELFYGLLMLNMAFSEFGWAVRTIYEPLILPTRNRAFLIGLVRVFPITLSTVSVYFASFLNSPFDYVLYNTVLWALGAIASLTWFFKGFDVNMTPIEFSSGTIAEKGTT</sequence>
<dbReference type="PROSITE" id="PS50850">
    <property type="entry name" value="MFS"/>
    <property type="match status" value="1"/>
</dbReference>
<keyword evidence="5" id="KW-1133">Transmembrane helix</keyword>
<feature type="domain" description="Major facilitator superfamily (MFS) profile" evidence="6">
    <location>
        <begin position="12"/>
        <end position="430"/>
    </location>
</feature>
<feature type="transmembrane region" description="Helical" evidence="5">
    <location>
        <begin position="250"/>
        <end position="271"/>
    </location>
</feature>
<dbReference type="InterPro" id="IPR051084">
    <property type="entry name" value="H+-coupled_symporters"/>
</dbReference>
<feature type="transmembrane region" description="Helical" evidence="5">
    <location>
        <begin position="283"/>
        <end position="303"/>
    </location>
</feature>
<proteinExistence type="predicted"/>
<dbReference type="KEGG" id="mten:GWK48_06430"/>
<feature type="transmembrane region" description="Helical" evidence="5">
    <location>
        <begin position="151"/>
        <end position="172"/>
    </location>
</feature>
<dbReference type="AlphaFoldDB" id="A0A6N0NZT7"/>
<dbReference type="Gene3D" id="1.20.1250.20">
    <property type="entry name" value="MFS general substrate transporter like domains"/>
    <property type="match status" value="1"/>
</dbReference>
<keyword evidence="5" id="KW-0472">Membrane</keyword>
<evidence type="ECO:0000256" key="1">
    <source>
        <dbReference type="ARBA" id="ARBA00004651"/>
    </source>
</evidence>
<dbReference type="OrthoDB" id="117970at2157"/>
<dbReference type="SUPFAM" id="SSF103473">
    <property type="entry name" value="MFS general substrate transporter"/>
    <property type="match status" value="1"/>
</dbReference>
<feature type="transmembrane region" description="Helical" evidence="5">
    <location>
        <begin position="48"/>
        <end position="69"/>
    </location>
</feature>
<feature type="transmembrane region" description="Helical" evidence="5">
    <location>
        <begin position="310"/>
        <end position="332"/>
    </location>
</feature>
<keyword evidence="5" id="KW-0812">Transmembrane</keyword>
<dbReference type="InterPro" id="IPR036259">
    <property type="entry name" value="MFS_trans_sf"/>
</dbReference>
<feature type="transmembrane region" description="Helical" evidence="5">
    <location>
        <begin position="338"/>
        <end position="360"/>
    </location>
</feature>
<dbReference type="InterPro" id="IPR020846">
    <property type="entry name" value="MFS_dom"/>
</dbReference>
<comment type="subcellular location">
    <subcellularLocation>
        <location evidence="1">Cell membrane</location>
        <topology evidence="1">Multi-pass membrane protein</topology>
    </subcellularLocation>
</comment>
<name>A0A6N0NZT7_9CREN</name>